<dbReference type="GO" id="GO:0003677">
    <property type="term" value="F:DNA binding"/>
    <property type="evidence" value="ECO:0007669"/>
    <property type="project" value="InterPro"/>
</dbReference>
<dbReference type="Proteomes" id="UP000494245">
    <property type="component" value="Unassembled WGS sequence"/>
</dbReference>
<evidence type="ECO:0000313" key="3">
    <source>
        <dbReference type="EMBL" id="GFK92777.1"/>
    </source>
</evidence>
<dbReference type="RefSeq" id="WP_173081127.1">
    <property type="nucleotide sequence ID" value="NZ_BLTE01000001.1"/>
</dbReference>
<dbReference type="GO" id="GO:0006355">
    <property type="term" value="P:regulation of DNA-templated transcription"/>
    <property type="evidence" value="ECO:0007669"/>
    <property type="project" value="InterPro"/>
</dbReference>
<sequence>MDDYLKEALEIVRAQAKVRVMTSQEIVSMVRNLMHGLKAVVQGGSGASSPTAQEDAKGKPLDAKKAIREKSIICMESGKSMKVITKRHLAKYGLTPDEYRAKWGYSKDTPLVCKELQRARRKKMQDMRLWERRKKPE</sequence>
<dbReference type="Pfam" id="PF05443">
    <property type="entry name" value="ROS_MUCR"/>
    <property type="match status" value="1"/>
</dbReference>
<dbReference type="Gene3D" id="1.10.10.1550">
    <property type="entry name" value="ROS/MUCR transcriptional regulator protein"/>
    <property type="match status" value="1"/>
</dbReference>
<dbReference type="InterPro" id="IPR008807">
    <property type="entry name" value="ROS_MUCR"/>
</dbReference>
<dbReference type="GO" id="GO:0008270">
    <property type="term" value="F:zinc ion binding"/>
    <property type="evidence" value="ECO:0007669"/>
    <property type="project" value="InterPro"/>
</dbReference>
<dbReference type="AlphaFoldDB" id="A0A6V8LT15"/>
<reference evidence="3 4" key="2">
    <citation type="submission" date="2020-05" db="EMBL/GenBank/DDBJ databases">
        <title>Draft genome sequence of Desulfovibrio sp. strainFSS-1.</title>
        <authorList>
            <person name="Shimoshige H."/>
            <person name="Kobayashi H."/>
            <person name="Maekawa T."/>
        </authorList>
    </citation>
    <scope>NUCLEOTIDE SEQUENCE [LARGE SCALE GENOMIC DNA]</scope>
    <source>
        <strain evidence="3 4">SIID29052-01</strain>
    </source>
</reference>
<gene>
    <name evidence="3" type="primary">ros_1</name>
    <name evidence="3" type="ORF">NNJEOMEG_00604</name>
</gene>
<evidence type="ECO:0000256" key="1">
    <source>
        <dbReference type="ARBA" id="ARBA00007031"/>
    </source>
</evidence>
<name>A0A6V8LT15_9BACT</name>
<dbReference type="EMBL" id="BLTE01000001">
    <property type="protein sequence ID" value="GFK92777.1"/>
    <property type="molecule type" value="Genomic_DNA"/>
</dbReference>
<dbReference type="InterPro" id="IPR041920">
    <property type="entry name" value="ROS/MUCR_sf"/>
</dbReference>
<proteinExistence type="inferred from homology"/>
<accession>A0A6V8LT15</accession>
<protein>
    <submittedName>
        <fullName evidence="3">Transcriptional regulatory protein ros</fullName>
    </submittedName>
</protein>
<evidence type="ECO:0000313" key="4">
    <source>
        <dbReference type="Proteomes" id="UP000494245"/>
    </source>
</evidence>
<keyword evidence="4" id="KW-1185">Reference proteome</keyword>
<reference evidence="3 4" key="1">
    <citation type="submission" date="2020-04" db="EMBL/GenBank/DDBJ databases">
        <authorList>
            <consortium name="Desulfovibrio sp. FSS-1 genome sequencing consortium"/>
            <person name="Shimoshige H."/>
            <person name="Kobayashi H."/>
            <person name="Maekawa T."/>
        </authorList>
    </citation>
    <scope>NUCLEOTIDE SEQUENCE [LARGE SCALE GENOMIC DNA]</scope>
    <source>
        <strain evidence="3 4">SIID29052-01</strain>
    </source>
</reference>
<feature type="region of interest" description="Disordered" evidence="2">
    <location>
        <begin position="41"/>
        <end position="62"/>
    </location>
</feature>
<comment type="caution">
    <text evidence="3">The sequence shown here is derived from an EMBL/GenBank/DDBJ whole genome shotgun (WGS) entry which is preliminary data.</text>
</comment>
<comment type="similarity">
    <text evidence="1">Belongs to the ros/MucR family.</text>
</comment>
<organism evidence="3 4">
    <name type="scientific">Fundidesulfovibrio magnetotacticus</name>
    <dbReference type="NCBI Taxonomy" id="2730080"/>
    <lineage>
        <taxon>Bacteria</taxon>
        <taxon>Pseudomonadati</taxon>
        <taxon>Thermodesulfobacteriota</taxon>
        <taxon>Desulfovibrionia</taxon>
        <taxon>Desulfovibrionales</taxon>
        <taxon>Desulfovibrionaceae</taxon>
        <taxon>Fundidesulfovibrio</taxon>
    </lineage>
</organism>
<evidence type="ECO:0000256" key="2">
    <source>
        <dbReference type="SAM" id="MobiDB-lite"/>
    </source>
</evidence>